<accession>A0ABT3GYV2</accession>
<feature type="transmembrane region" description="Helical" evidence="1">
    <location>
        <begin position="79"/>
        <end position="98"/>
    </location>
</feature>
<dbReference type="Pfam" id="PF02654">
    <property type="entry name" value="CobS"/>
    <property type="match status" value="1"/>
</dbReference>
<evidence type="ECO:0000313" key="3">
    <source>
        <dbReference type="Proteomes" id="UP001208938"/>
    </source>
</evidence>
<comment type="caution">
    <text evidence="2">The sequence shown here is derived from an EMBL/GenBank/DDBJ whole genome shotgun (WGS) entry which is preliminary data.</text>
</comment>
<sequence length="99" mass="9960">MALMLRVGPYVRAAGSGTGMTGPLGATRWPLIAVLLAAVALTGTTLGWALVPALGGLIAAQALIRAWALKRLGGLTGDVLGAAQVLGDLGFLLGVLAWR</sequence>
<keyword evidence="2" id="KW-0808">Transferase</keyword>
<keyword evidence="3" id="KW-1185">Reference proteome</keyword>
<gene>
    <name evidence="2" type="ORF">OKW52_10670</name>
</gene>
<organism evidence="2 3">
    <name type="scientific">Pararhodobacter zhoushanensis</name>
    <dbReference type="NCBI Taxonomy" id="2479545"/>
    <lineage>
        <taxon>Bacteria</taxon>
        <taxon>Pseudomonadati</taxon>
        <taxon>Pseudomonadota</taxon>
        <taxon>Alphaproteobacteria</taxon>
        <taxon>Rhodobacterales</taxon>
        <taxon>Paracoccaceae</taxon>
        <taxon>Pararhodobacter</taxon>
    </lineage>
</organism>
<keyword evidence="1" id="KW-0812">Transmembrane</keyword>
<dbReference type="GO" id="GO:0051073">
    <property type="term" value="F:adenosylcobinamide-GDP ribazoletransferase activity"/>
    <property type="evidence" value="ECO:0007669"/>
    <property type="project" value="UniProtKB-EC"/>
</dbReference>
<evidence type="ECO:0000256" key="1">
    <source>
        <dbReference type="SAM" id="Phobius"/>
    </source>
</evidence>
<dbReference type="RefSeq" id="WP_264505686.1">
    <property type="nucleotide sequence ID" value="NZ_JAPDFL010000001.1"/>
</dbReference>
<dbReference type="EC" id="2.7.8.26" evidence="2"/>
<keyword evidence="1" id="KW-1133">Transmembrane helix</keyword>
<proteinExistence type="predicted"/>
<name>A0ABT3GYV2_9RHOB</name>
<dbReference type="EMBL" id="JAPDFL010000001">
    <property type="protein sequence ID" value="MCW1932706.1"/>
    <property type="molecule type" value="Genomic_DNA"/>
</dbReference>
<dbReference type="Proteomes" id="UP001208938">
    <property type="component" value="Unassembled WGS sequence"/>
</dbReference>
<keyword evidence="1" id="KW-0472">Membrane</keyword>
<protein>
    <submittedName>
        <fullName evidence="2">Adenosylcobinamide-GDP ribazoletransferase</fullName>
        <ecNumber evidence="2">2.7.8.26</ecNumber>
    </submittedName>
</protein>
<dbReference type="InterPro" id="IPR003805">
    <property type="entry name" value="CobS"/>
</dbReference>
<reference evidence="2 3" key="1">
    <citation type="submission" date="2022-10" db="EMBL/GenBank/DDBJ databases">
        <title>Pararhodobacter sp. nov., isolated from marine algae.</title>
        <authorList>
            <person name="Choi B.J."/>
            <person name="Kim J.M."/>
            <person name="Lee J.K."/>
            <person name="Choi D.G."/>
            <person name="Jeon C.O."/>
        </authorList>
    </citation>
    <scope>NUCLEOTIDE SEQUENCE [LARGE SCALE GENOMIC DNA]</scope>
    <source>
        <strain evidence="2 3">ZQ420</strain>
    </source>
</reference>
<evidence type="ECO:0000313" key="2">
    <source>
        <dbReference type="EMBL" id="MCW1932706.1"/>
    </source>
</evidence>
<feature type="transmembrane region" description="Helical" evidence="1">
    <location>
        <begin position="29"/>
        <end position="58"/>
    </location>
</feature>